<protein>
    <submittedName>
        <fullName evidence="1">Uncharacterized protein</fullName>
    </submittedName>
</protein>
<gene>
    <name evidence="1" type="ORF">Pcinc_009390</name>
</gene>
<accession>A0AAE1G764</accession>
<evidence type="ECO:0000313" key="2">
    <source>
        <dbReference type="Proteomes" id="UP001286313"/>
    </source>
</evidence>
<name>A0AAE1G764_PETCI</name>
<dbReference type="AlphaFoldDB" id="A0AAE1G764"/>
<evidence type="ECO:0000313" key="1">
    <source>
        <dbReference type="EMBL" id="KAK3886520.1"/>
    </source>
</evidence>
<dbReference type="EMBL" id="JAWQEG010000693">
    <property type="protein sequence ID" value="KAK3886520.1"/>
    <property type="molecule type" value="Genomic_DNA"/>
</dbReference>
<comment type="caution">
    <text evidence="1">The sequence shown here is derived from an EMBL/GenBank/DDBJ whole genome shotgun (WGS) entry which is preliminary data.</text>
</comment>
<reference evidence="1" key="1">
    <citation type="submission" date="2023-10" db="EMBL/GenBank/DDBJ databases">
        <title>Genome assemblies of two species of porcelain crab, Petrolisthes cinctipes and Petrolisthes manimaculis (Anomura: Porcellanidae).</title>
        <authorList>
            <person name="Angst P."/>
        </authorList>
    </citation>
    <scope>NUCLEOTIDE SEQUENCE</scope>
    <source>
        <strain evidence="1">PB745_01</strain>
        <tissue evidence="1">Gill</tissue>
    </source>
</reference>
<keyword evidence="2" id="KW-1185">Reference proteome</keyword>
<dbReference type="Proteomes" id="UP001286313">
    <property type="component" value="Unassembled WGS sequence"/>
</dbReference>
<sequence>MQVYSLHSTPKRRRYAAVTEGPFLLWVCRMQYPRLFGRPHAADKAQHASCFSATDRSRAFIRLQVTVKGECG</sequence>
<proteinExistence type="predicted"/>
<organism evidence="1 2">
    <name type="scientific">Petrolisthes cinctipes</name>
    <name type="common">Flat porcelain crab</name>
    <dbReference type="NCBI Taxonomy" id="88211"/>
    <lineage>
        <taxon>Eukaryota</taxon>
        <taxon>Metazoa</taxon>
        <taxon>Ecdysozoa</taxon>
        <taxon>Arthropoda</taxon>
        <taxon>Crustacea</taxon>
        <taxon>Multicrustacea</taxon>
        <taxon>Malacostraca</taxon>
        <taxon>Eumalacostraca</taxon>
        <taxon>Eucarida</taxon>
        <taxon>Decapoda</taxon>
        <taxon>Pleocyemata</taxon>
        <taxon>Anomura</taxon>
        <taxon>Galatheoidea</taxon>
        <taxon>Porcellanidae</taxon>
        <taxon>Petrolisthes</taxon>
    </lineage>
</organism>